<gene>
    <name evidence="1" type="ORF">FDG29_15900</name>
</gene>
<dbReference type="RefSeq" id="WP_061293411.1">
    <property type="nucleotide sequence ID" value="NZ_JACBCU010000001.1"/>
</dbReference>
<comment type="caution">
    <text evidence="1">The sequence shown here is derived from an EMBL/GenBank/DDBJ whole genome shotgun (WGS) entry which is preliminary data.</text>
</comment>
<proteinExistence type="predicted"/>
<dbReference type="EMBL" id="SXEU01000007">
    <property type="protein sequence ID" value="NFV17628.1"/>
    <property type="molecule type" value="Genomic_DNA"/>
</dbReference>
<organism evidence="1">
    <name type="scientific">Clostridium botulinum</name>
    <dbReference type="NCBI Taxonomy" id="1491"/>
    <lineage>
        <taxon>Bacteria</taxon>
        <taxon>Bacillati</taxon>
        <taxon>Bacillota</taxon>
        <taxon>Clostridia</taxon>
        <taxon>Eubacteriales</taxon>
        <taxon>Clostridiaceae</taxon>
        <taxon>Clostridium</taxon>
    </lineage>
</organism>
<protein>
    <submittedName>
        <fullName evidence="1">Uncharacterized protein</fullName>
    </submittedName>
</protein>
<dbReference type="AlphaFoldDB" id="A0A6G4HWR7"/>
<accession>A0A6G4HWR7</accession>
<evidence type="ECO:0000313" key="1">
    <source>
        <dbReference type="EMBL" id="NFV17628.1"/>
    </source>
</evidence>
<reference evidence="1" key="1">
    <citation type="submission" date="2019-04" db="EMBL/GenBank/DDBJ databases">
        <title>Genome sequencing of Clostridium botulinum Groups I-IV and Clostridium butyricum.</title>
        <authorList>
            <person name="Brunt J."/>
            <person name="Van Vliet A.H.M."/>
            <person name="Stringer S.C."/>
            <person name="Carter A.T."/>
            <person name="Peck M.W."/>
        </authorList>
    </citation>
    <scope>NUCLEOTIDE SEQUENCE</scope>
    <source>
        <strain evidence="1">751/1</strain>
    </source>
</reference>
<sequence>MSTIGQQLLQPESGWKRYDDTNINFEYKGLSLNSRNYGYNSDVHFGNASDVYVRFNYKSKKGLRVVSPTVWDATAVKVMVDGVLNGSFNQYSSSIVSSVFVYELKGDGKEHSVEISKQNVNSSYLYWDTIDIDKNGILKPYNPNLINNNYLLKQNNSYYSINNNYINLGKIDSDKKLNNLIDKYGYDDLSIITQELNNKKIPTKLENDYYKSFDINLNDIKDNINLIEENDKKYIEYGCSGYKISNKIKEINDGKFEILMKEQYKSF</sequence>
<name>A0A6G4HWR7_CLOBO</name>